<reference evidence="1" key="1">
    <citation type="submission" date="2020-09" db="EMBL/GenBank/DDBJ databases">
        <title>Secondary metabolite and genome analysis of marine Streptomyces chumphonensis KK1-2T.</title>
        <authorList>
            <person name="Phongsopitanun W."/>
            <person name="Kanchanasin P."/>
            <person name="Pittayakhajonwut P."/>
            <person name="Suwanborirux K."/>
            <person name="Tanasupawat S."/>
        </authorList>
    </citation>
    <scope>NUCLEOTIDE SEQUENCE</scope>
    <source>
        <strain evidence="1">KK1-2</strain>
    </source>
</reference>
<comment type="caution">
    <text evidence="1">The sequence shown here is derived from an EMBL/GenBank/DDBJ whole genome shotgun (WGS) entry which is preliminary data.</text>
</comment>
<dbReference type="AlphaFoldDB" id="A0A927EWY3"/>
<evidence type="ECO:0008006" key="3">
    <source>
        <dbReference type="Google" id="ProtNLM"/>
    </source>
</evidence>
<name>A0A927EWY3_9ACTN</name>
<sequence>MNAASSRPNARQRRGRHLKALRRGCEDILTALDVGDPPDVFALCAQVGRSRGRSVRTAPVDLRDSGVYGLWIATHEADFVLYEARTSRLHQEHIVAHELAHILCDHHGGGDLDDATIGTLFPHLEPSTVRGMLGRCGYLAAEEQEAEVMASMLLTRVRRRPAEASWPVPAEAAQTLARIENVVGPDVQGERP</sequence>
<proteinExistence type="predicted"/>
<evidence type="ECO:0000313" key="2">
    <source>
        <dbReference type="Proteomes" id="UP000632289"/>
    </source>
</evidence>
<evidence type="ECO:0000313" key="1">
    <source>
        <dbReference type="EMBL" id="MBD3931166.1"/>
    </source>
</evidence>
<dbReference type="Proteomes" id="UP000632289">
    <property type="component" value="Unassembled WGS sequence"/>
</dbReference>
<protein>
    <recommendedName>
        <fullName evidence="3">IrrE N-terminal-like domain-containing protein</fullName>
    </recommendedName>
</protein>
<accession>A0A927EWY3</accession>
<organism evidence="1 2">
    <name type="scientific">Streptomyces chumphonensis</name>
    <dbReference type="NCBI Taxonomy" id="1214925"/>
    <lineage>
        <taxon>Bacteria</taxon>
        <taxon>Bacillati</taxon>
        <taxon>Actinomycetota</taxon>
        <taxon>Actinomycetes</taxon>
        <taxon>Kitasatosporales</taxon>
        <taxon>Streptomycetaceae</taxon>
        <taxon>Streptomyces</taxon>
    </lineage>
</organism>
<dbReference type="RefSeq" id="WP_191208472.1">
    <property type="nucleotide sequence ID" value="NZ_BAABKL010000032.1"/>
</dbReference>
<dbReference type="EMBL" id="JACXYU010000002">
    <property type="protein sequence ID" value="MBD3931166.1"/>
    <property type="molecule type" value="Genomic_DNA"/>
</dbReference>
<gene>
    <name evidence="1" type="ORF">IF129_06280</name>
</gene>
<keyword evidence="2" id="KW-1185">Reference proteome</keyword>